<gene>
    <name evidence="2" type="ORF">CPOL0286_LOCUS15316</name>
</gene>
<feature type="region of interest" description="Disordered" evidence="1">
    <location>
        <begin position="8"/>
        <end position="30"/>
    </location>
</feature>
<sequence length="106" mass="11295">MQRLVLAVSSPREDRDAAFPQAEAEEAPGFKELETLDNVSILRGESPLTSELLQTEMAAMLTLGRCRVVVSGPASFSVAVAEKLEAQCKVDPSAITIWPSPVAGNP</sequence>
<organism evidence="2">
    <name type="scientific">Prymnesium polylepis</name>
    <dbReference type="NCBI Taxonomy" id="72548"/>
    <lineage>
        <taxon>Eukaryota</taxon>
        <taxon>Haptista</taxon>
        <taxon>Haptophyta</taxon>
        <taxon>Prymnesiophyceae</taxon>
        <taxon>Prymnesiales</taxon>
        <taxon>Prymnesiaceae</taxon>
        <taxon>Prymnesium</taxon>
    </lineage>
</organism>
<evidence type="ECO:0000256" key="1">
    <source>
        <dbReference type="SAM" id="MobiDB-lite"/>
    </source>
</evidence>
<name>A0A7S4J796_9EUKA</name>
<reference evidence="2" key="1">
    <citation type="submission" date="2021-01" db="EMBL/GenBank/DDBJ databases">
        <authorList>
            <person name="Corre E."/>
            <person name="Pelletier E."/>
            <person name="Niang G."/>
            <person name="Scheremetjew M."/>
            <person name="Finn R."/>
            <person name="Kale V."/>
            <person name="Holt S."/>
            <person name="Cochrane G."/>
            <person name="Meng A."/>
            <person name="Brown T."/>
            <person name="Cohen L."/>
        </authorList>
    </citation>
    <scope>NUCLEOTIDE SEQUENCE</scope>
    <source>
        <strain evidence="2">UIO037</strain>
    </source>
</reference>
<accession>A0A7S4J796</accession>
<protein>
    <submittedName>
        <fullName evidence="2">Uncharacterized protein</fullName>
    </submittedName>
</protein>
<proteinExistence type="predicted"/>
<dbReference type="AlphaFoldDB" id="A0A7S4J796"/>
<evidence type="ECO:0000313" key="2">
    <source>
        <dbReference type="EMBL" id="CAE2254633.1"/>
    </source>
</evidence>
<dbReference type="EMBL" id="HBKO01033769">
    <property type="protein sequence ID" value="CAE2254633.1"/>
    <property type="molecule type" value="Transcribed_RNA"/>
</dbReference>